<dbReference type="InterPro" id="IPR029063">
    <property type="entry name" value="SAM-dependent_MTases_sf"/>
</dbReference>
<sequence length="249" mass="28871">VKKLTLLLFLAVFSFQTHAQDSVVEKIKAAMKSDIRTEKEIARDRNRKPLETLSFFQLKDDMRVLELVPSSGWYTKILAPTLRENGELYVAFWTDNIKSNLITKPGFEHIKVIDGFKPSISESDRYDIYDLDTFSFGVTGLDLVVTFRNIHNFTEKGRESINQATYDALKSGGLYGVVDHTRRHMQAYNSENRRRADPVVIIKELLDVGFEFVDHSNLHYRLDDELRYEVGRPTVTGHTDRFTFLFRKP</sequence>
<organism evidence="1">
    <name type="scientific">marine metagenome</name>
    <dbReference type="NCBI Taxonomy" id="408172"/>
    <lineage>
        <taxon>unclassified sequences</taxon>
        <taxon>metagenomes</taxon>
        <taxon>ecological metagenomes</taxon>
    </lineage>
</organism>
<dbReference type="Gene3D" id="3.40.50.150">
    <property type="entry name" value="Vaccinia Virus protein VP39"/>
    <property type="match status" value="1"/>
</dbReference>
<evidence type="ECO:0008006" key="2">
    <source>
        <dbReference type="Google" id="ProtNLM"/>
    </source>
</evidence>
<dbReference type="SUPFAM" id="SSF53335">
    <property type="entry name" value="S-adenosyl-L-methionine-dependent methyltransferases"/>
    <property type="match status" value="1"/>
</dbReference>
<gene>
    <name evidence="1" type="ORF">METZ01_LOCUS22001</name>
</gene>
<accession>A0A381PSW5</accession>
<dbReference type="PIRSF" id="PIRSF031679">
    <property type="entry name" value="Mtase_Alr7345_prd"/>
    <property type="match status" value="1"/>
</dbReference>
<reference evidence="1" key="1">
    <citation type="submission" date="2018-05" db="EMBL/GenBank/DDBJ databases">
        <authorList>
            <person name="Lanie J.A."/>
            <person name="Ng W.-L."/>
            <person name="Kazmierczak K.M."/>
            <person name="Andrzejewski T.M."/>
            <person name="Davidsen T.M."/>
            <person name="Wayne K.J."/>
            <person name="Tettelin H."/>
            <person name="Glass J.I."/>
            <person name="Rusch D."/>
            <person name="Podicherti R."/>
            <person name="Tsui H.-C.T."/>
            <person name="Winkler M.E."/>
        </authorList>
    </citation>
    <scope>NUCLEOTIDE SEQUENCE</scope>
</reference>
<evidence type="ECO:0000313" key="1">
    <source>
        <dbReference type="EMBL" id="SUZ69147.1"/>
    </source>
</evidence>
<feature type="non-terminal residue" evidence="1">
    <location>
        <position position="1"/>
    </location>
</feature>
<dbReference type="EMBL" id="UINC01001053">
    <property type="protein sequence ID" value="SUZ69147.1"/>
    <property type="molecule type" value="Genomic_DNA"/>
</dbReference>
<protein>
    <recommendedName>
        <fullName evidence="2">Methyltransferase type 11 domain-containing protein</fullName>
    </recommendedName>
</protein>
<dbReference type="AlphaFoldDB" id="A0A381PSW5"/>
<dbReference type="InterPro" id="IPR016980">
    <property type="entry name" value="S-AdoMet-dep_MeTrfase_Alr7345"/>
</dbReference>
<proteinExistence type="predicted"/>
<name>A0A381PSW5_9ZZZZ</name>